<sequence length="277" mass="27274">MPKSVVVGAVVCAVVLAGIAGCGDDGESGGKDHAGSARKAEDSPSAGSGADAGDTAEQRLADRAVKAMKSAPSMKAKGGIAAGGQQRVTFDMALTRSGECTGDAGVGGGSAEVRKKGASSYLKADDAFWKVLGQSGGEGGQAASAAGDLLKGRWLKVPRGAVAQGGATEQDGGSSSPAEDPTAFCTLSALLTELDAGDMKGAKKGALTKVGGESAIPLTVKKNGATRTTYIAAEGEPYILKTVKEGGEAPGTVTFSGFGDPVDVTTPPPGETVDVGQ</sequence>
<dbReference type="Proteomes" id="UP000675554">
    <property type="component" value="Unassembled WGS sequence"/>
</dbReference>
<evidence type="ECO:0008006" key="4">
    <source>
        <dbReference type="Google" id="ProtNLM"/>
    </source>
</evidence>
<dbReference type="AlphaFoldDB" id="A0A8T4J0B9"/>
<evidence type="ECO:0000313" key="2">
    <source>
        <dbReference type="EMBL" id="MBR7677829.1"/>
    </source>
</evidence>
<evidence type="ECO:0000256" key="1">
    <source>
        <dbReference type="SAM" id="MobiDB-lite"/>
    </source>
</evidence>
<feature type="compositionally biased region" description="Low complexity" evidence="1">
    <location>
        <begin position="43"/>
        <end position="53"/>
    </location>
</feature>
<accession>A0A8T4J0B9</accession>
<feature type="non-terminal residue" evidence="2">
    <location>
        <position position="277"/>
    </location>
</feature>
<reference evidence="2" key="1">
    <citation type="submission" date="2021-04" db="EMBL/GenBank/DDBJ databases">
        <title>Sequencing of actinobacteria type strains.</title>
        <authorList>
            <person name="Nguyen G.-S."/>
            <person name="Wentzel A."/>
        </authorList>
    </citation>
    <scope>NUCLEOTIDE SEQUENCE</scope>
    <source>
        <strain evidence="2">DSM 42095</strain>
    </source>
</reference>
<dbReference type="EMBL" id="JAGSMN010001085">
    <property type="protein sequence ID" value="MBR7677829.1"/>
    <property type="molecule type" value="Genomic_DNA"/>
</dbReference>
<dbReference type="PROSITE" id="PS51257">
    <property type="entry name" value="PROKAR_LIPOPROTEIN"/>
    <property type="match status" value="1"/>
</dbReference>
<dbReference type="Gene3D" id="2.50.20.20">
    <property type="match status" value="1"/>
</dbReference>
<gene>
    <name evidence="2" type="ORF">KDA82_33565</name>
</gene>
<proteinExistence type="predicted"/>
<keyword evidence="3" id="KW-1185">Reference proteome</keyword>
<name>A0A8T4J0B9_9ACTN</name>
<comment type="caution">
    <text evidence="2">The sequence shown here is derived from an EMBL/GenBank/DDBJ whole genome shotgun (WGS) entry which is preliminary data.</text>
</comment>
<protein>
    <recommendedName>
        <fullName evidence="4">Lipoprotein</fullName>
    </recommendedName>
</protein>
<organism evidence="2 3">
    <name type="scientific">Streptomyces daliensis</name>
    <dbReference type="NCBI Taxonomy" id="299421"/>
    <lineage>
        <taxon>Bacteria</taxon>
        <taxon>Bacillati</taxon>
        <taxon>Actinomycetota</taxon>
        <taxon>Actinomycetes</taxon>
        <taxon>Kitasatosporales</taxon>
        <taxon>Streptomycetaceae</taxon>
        <taxon>Streptomyces</taxon>
    </lineage>
</organism>
<feature type="compositionally biased region" description="Basic and acidic residues" evidence="1">
    <location>
        <begin position="28"/>
        <end position="42"/>
    </location>
</feature>
<feature type="region of interest" description="Disordered" evidence="1">
    <location>
        <begin position="26"/>
        <end position="57"/>
    </location>
</feature>
<evidence type="ECO:0000313" key="3">
    <source>
        <dbReference type="Proteomes" id="UP000675554"/>
    </source>
</evidence>